<proteinExistence type="predicted"/>
<dbReference type="GO" id="GO:0000160">
    <property type="term" value="P:phosphorelay signal transduction system"/>
    <property type="evidence" value="ECO:0007669"/>
    <property type="project" value="InterPro"/>
</dbReference>
<accession>A0A9W9QBG2</accession>
<evidence type="ECO:0000313" key="4">
    <source>
        <dbReference type="Proteomes" id="UP001147746"/>
    </source>
</evidence>
<dbReference type="Proteomes" id="UP001147746">
    <property type="component" value="Unassembled WGS sequence"/>
</dbReference>
<reference evidence="3" key="1">
    <citation type="submission" date="2022-12" db="EMBL/GenBank/DDBJ databases">
        <authorList>
            <person name="Petersen C."/>
        </authorList>
    </citation>
    <scope>NUCLEOTIDE SEQUENCE</scope>
    <source>
        <strain evidence="3">IBT 21472</strain>
    </source>
</reference>
<reference evidence="3" key="2">
    <citation type="journal article" date="2023" name="IMA Fungus">
        <title>Comparative genomic study of the Penicillium genus elucidates a diverse pangenome and 15 lateral gene transfer events.</title>
        <authorList>
            <person name="Petersen C."/>
            <person name="Sorensen T."/>
            <person name="Nielsen M.R."/>
            <person name="Sondergaard T.E."/>
            <person name="Sorensen J.L."/>
            <person name="Fitzpatrick D.A."/>
            <person name="Frisvad J.C."/>
            <person name="Nielsen K.L."/>
        </authorList>
    </citation>
    <scope>NUCLEOTIDE SEQUENCE</scope>
    <source>
        <strain evidence="3">IBT 21472</strain>
    </source>
</reference>
<dbReference type="Gene3D" id="1.20.120.160">
    <property type="entry name" value="HPT domain"/>
    <property type="match status" value="1"/>
</dbReference>
<protein>
    <submittedName>
        <fullName evidence="3">Uncharacterized protein</fullName>
    </submittedName>
</protein>
<keyword evidence="1" id="KW-0175">Coiled coil</keyword>
<keyword evidence="2" id="KW-0812">Transmembrane</keyword>
<organism evidence="3 4">
    <name type="scientific">Penicillium atrosanguineum</name>
    <dbReference type="NCBI Taxonomy" id="1132637"/>
    <lineage>
        <taxon>Eukaryota</taxon>
        <taxon>Fungi</taxon>
        <taxon>Dikarya</taxon>
        <taxon>Ascomycota</taxon>
        <taxon>Pezizomycotina</taxon>
        <taxon>Eurotiomycetes</taxon>
        <taxon>Eurotiomycetidae</taxon>
        <taxon>Eurotiales</taxon>
        <taxon>Aspergillaceae</taxon>
        <taxon>Penicillium</taxon>
    </lineage>
</organism>
<gene>
    <name evidence="3" type="ORF">N7476_000427</name>
</gene>
<dbReference type="OrthoDB" id="1673781at2759"/>
<comment type="caution">
    <text evidence="3">The sequence shown here is derived from an EMBL/GenBank/DDBJ whole genome shotgun (WGS) entry which is preliminary data.</text>
</comment>
<feature type="coiled-coil region" evidence="1">
    <location>
        <begin position="2"/>
        <end position="29"/>
    </location>
</feature>
<keyword evidence="4" id="KW-1185">Reference proteome</keyword>
<keyword evidence="2" id="KW-1133">Transmembrane helix</keyword>
<evidence type="ECO:0000256" key="2">
    <source>
        <dbReference type="SAM" id="Phobius"/>
    </source>
</evidence>
<evidence type="ECO:0000256" key="1">
    <source>
        <dbReference type="SAM" id="Coils"/>
    </source>
</evidence>
<dbReference type="AlphaFoldDB" id="A0A9W9QBG2"/>
<name>A0A9W9QBG2_9EURO</name>
<keyword evidence="2" id="KW-0472">Membrane</keyword>
<dbReference type="EMBL" id="JAPZBO010000001">
    <property type="protein sequence ID" value="KAJ5330644.1"/>
    <property type="molecule type" value="Genomic_DNA"/>
</dbReference>
<evidence type="ECO:0000313" key="3">
    <source>
        <dbReference type="EMBL" id="KAJ5330644.1"/>
    </source>
</evidence>
<feature type="transmembrane region" description="Helical" evidence="2">
    <location>
        <begin position="49"/>
        <end position="71"/>
    </location>
</feature>
<sequence>MGVGLQEEIQELRVKLQHLEKLVERDSKIASVSAGAPSPAGIFRFRTCVVLFLLIFLNVAGSAILGIYWAVRFDKMGDGFTAAGWTTREVDETFPSPSPSGRHGVTSPKIMGDDQFKTKLKRVLDMTVFSQLLEMDYEENRKTSSKALYGFIERADKIVEDMEHAL</sequence>
<dbReference type="InterPro" id="IPR036641">
    <property type="entry name" value="HPT_dom_sf"/>
</dbReference>